<evidence type="ECO:0000259" key="11">
    <source>
        <dbReference type="Pfam" id="PF07730"/>
    </source>
</evidence>
<evidence type="ECO:0000313" key="12">
    <source>
        <dbReference type="EMBL" id="KGM96916.1"/>
    </source>
</evidence>
<dbReference type="GO" id="GO:0000155">
    <property type="term" value="F:phosphorelay sensor kinase activity"/>
    <property type="evidence" value="ECO:0007669"/>
    <property type="project" value="InterPro"/>
</dbReference>
<dbReference type="RefSeq" id="WP_039254312.1">
    <property type="nucleotide sequence ID" value="NZ_JENJ01000017.1"/>
</dbReference>
<dbReference type="AlphaFoldDB" id="A0A0A0I9D4"/>
<feature type="transmembrane region" description="Helical" evidence="9">
    <location>
        <begin position="47"/>
        <end position="65"/>
    </location>
</feature>
<evidence type="ECO:0000259" key="10">
    <source>
        <dbReference type="Pfam" id="PF02518"/>
    </source>
</evidence>
<dbReference type="Proteomes" id="UP000030012">
    <property type="component" value="Unassembled WGS sequence"/>
</dbReference>
<gene>
    <name evidence="12" type="ORF">Z968_05340</name>
</gene>
<sequence>MEYIFKLCFYSFVISTSIIEKNVTYLCVASFLLIIIMDILIERYIPYKIFIYFQSIIIIIVSYYNPNFIVLLNLCSYELMKREDYLGVLFIVPIMKILSLQQMLINVLLFLISNFYGYIYNKYIGQQKKYKFLYDNERRIRYELEGTKNRLIHYSSQVEHLTEIKERNRIAREIHDTVGHSIAGLYMQLQAASKIRGKNKEKSDELVDKSVDELSNILSLLKDTVYNIKPLETVGIEYIIKIVEDFKYCTINFVRTGNFNNVSSNVMEIISTNIKEALTNVSKYSMADNVHINLDANENYIRLYIKDNGVGCQNIKEGLGISGMKERIKNIGGSISIDSKDGFLIVCVIPINNFRGEIFEGCNS</sequence>
<keyword evidence="9" id="KW-0472">Membrane</keyword>
<keyword evidence="9" id="KW-0812">Transmembrane</keyword>
<comment type="caution">
    <text evidence="12">The sequence shown here is derived from an EMBL/GenBank/DDBJ whole genome shotgun (WGS) entry which is preliminary data.</text>
</comment>
<dbReference type="EC" id="2.7.13.3" evidence="2"/>
<keyword evidence="3" id="KW-0597">Phosphoprotein</keyword>
<name>A0A0A0I9D4_CLONO</name>
<dbReference type="PANTHER" id="PTHR24421">
    <property type="entry name" value="NITRATE/NITRITE SENSOR PROTEIN NARX-RELATED"/>
    <property type="match status" value="1"/>
</dbReference>
<dbReference type="GO" id="GO:0016020">
    <property type="term" value="C:membrane"/>
    <property type="evidence" value="ECO:0007669"/>
    <property type="project" value="InterPro"/>
</dbReference>
<evidence type="ECO:0000256" key="3">
    <source>
        <dbReference type="ARBA" id="ARBA00022553"/>
    </source>
</evidence>
<feature type="domain" description="Histidine kinase/HSP90-like ATPase" evidence="10">
    <location>
        <begin position="274"/>
        <end position="351"/>
    </location>
</feature>
<evidence type="ECO:0000256" key="1">
    <source>
        <dbReference type="ARBA" id="ARBA00000085"/>
    </source>
</evidence>
<dbReference type="Pfam" id="PF02518">
    <property type="entry name" value="HATPase_c"/>
    <property type="match status" value="1"/>
</dbReference>
<protein>
    <recommendedName>
        <fullName evidence="2">histidine kinase</fullName>
        <ecNumber evidence="2">2.7.13.3</ecNumber>
    </recommendedName>
</protein>
<dbReference type="Pfam" id="PF07730">
    <property type="entry name" value="HisKA_3"/>
    <property type="match status" value="1"/>
</dbReference>
<organism evidence="12 13">
    <name type="scientific">Clostridium novyi A str. 4552</name>
    <dbReference type="NCBI Taxonomy" id="1444289"/>
    <lineage>
        <taxon>Bacteria</taxon>
        <taxon>Bacillati</taxon>
        <taxon>Bacillota</taxon>
        <taxon>Clostridia</taxon>
        <taxon>Eubacteriales</taxon>
        <taxon>Clostridiaceae</taxon>
        <taxon>Clostridium</taxon>
    </lineage>
</organism>
<keyword evidence="4" id="KW-0808">Transferase</keyword>
<keyword evidence="9" id="KW-1133">Transmembrane helix</keyword>
<dbReference type="InterPro" id="IPR050482">
    <property type="entry name" value="Sensor_HK_TwoCompSys"/>
</dbReference>
<keyword evidence="7" id="KW-0067">ATP-binding</keyword>
<dbReference type="OrthoDB" id="9781904at2"/>
<dbReference type="EMBL" id="JENJ01000017">
    <property type="protein sequence ID" value="KGM96916.1"/>
    <property type="molecule type" value="Genomic_DNA"/>
</dbReference>
<keyword evidence="6 12" id="KW-0418">Kinase</keyword>
<evidence type="ECO:0000313" key="13">
    <source>
        <dbReference type="Proteomes" id="UP000030012"/>
    </source>
</evidence>
<keyword evidence="5" id="KW-0547">Nucleotide-binding</keyword>
<evidence type="ECO:0000256" key="2">
    <source>
        <dbReference type="ARBA" id="ARBA00012438"/>
    </source>
</evidence>
<reference evidence="12 13" key="1">
    <citation type="submission" date="2014-01" db="EMBL/GenBank/DDBJ databases">
        <title>Plasmidome dynamics in the species complex Clostridium novyi sensu lato converts strains of independent lineages into distinctly different pathogens.</title>
        <authorList>
            <person name="Skarin H."/>
            <person name="Segerman B."/>
        </authorList>
    </citation>
    <scope>NUCLEOTIDE SEQUENCE [LARGE SCALE GENOMIC DNA]</scope>
    <source>
        <strain evidence="12 13">4552</strain>
    </source>
</reference>
<dbReference type="InterPro" id="IPR003594">
    <property type="entry name" value="HATPase_dom"/>
</dbReference>
<keyword evidence="8" id="KW-0902">Two-component regulatory system</keyword>
<evidence type="ECO:0000256" key="9">
    <source>
        <dbReference type="SAM" id="Phobius"/>
    </source>
</evidence>
<dbReference type="PANTHER" id="PTHR24421:SF10">
    <property type="entry name" value="NITRATE_NITRITE SENSOR PROTEIN NARQ"/>
    <property type="match status" value="1"/>
</dbReference>
<dbReference type="GO" id="GO:0046983">
    <property type="term" value="F:protein dimerization activity"/>
    <property type="evidence" value="ECO:0007669"/>
    <property type="project" value="InterPro"/>
</dbReference>
<dbReference type="Gene3D" id="3.30.565.10">
    <property type="entry name" value="Histidine kinase-like ATPase, C-terminal domain"/>
    <property type="match status" value="1"/>
</dbReference>
<dbReference type="InterPro" id="IPR036890">
    <property type="entry name" value="HATPase_C_sf"/>
</dbReference>
<proteinExistence type="predicted"/>
<feature type="transmembrane region" description="Helical" evidence="9">
    <location>
        <begin position="85"/>
        <end position="112"/>
    </location>
</feature>
<feature type="domain" description="Signal transduction histidine kinase subgroup 3 dimerisation and phosphoacceptor" evidence="11">
    <location>
        <begin position="166"/>
        <end position="230"/>
    </location>
</feature>
<dbReference type="CDD" id="cd16917">
    <property type="entry name" value="HATPase_UhpB-NarQ-NarX-like"/>
    <property type="match status" value="1"/>
</dbReference>
<evidence type="ECO:0000256" key="5">
    <source>
        <dbReference type="ARBA" id="ARBA00022741"/>
    </source>
</evidence>
<dbReference type="SUPFAM" id="SSF55874">
    <property type="entry name" value="ATPase domain of HSP90 chaperone/DNA topoisomerase II/histidine kinase"/>
    <property type="match status" value="1"/>
</dbReference>
<dbReference type="GO" id="GO:0005524">
    <property type="term" value="F:ATP binding"/>
    <property type="evidence" value="ECO:0007669"/>
    <property type="project" value="UniProtKB-KW"/>
</dbReference>
<dbReference type="Gene3D" id="1.20.5.1930">
    <property type="match status" value="1"/>
</dbReference>
<evidence type="ECO:0000256" key="6">
    <source>
        <dbReference type="ARBA" id="ARBA00022777"/>
    </source>
</evidence>
<evidence type="ECO:0000256" key="7">
    <source>
        <dbReference type="ARBA" id="ARBA00022840"/>
    </source>
</evidence>
<feature type="transmembrane region" description="Helical" evidence="9">
    <location>
        <begin position="23"/>
        <end position="40"/>
    </location>
</feature>
<comment type="catalytic activity">
    <reaction evidence="1">
        <text>ATP + protein L-histidine = ADP + protein N-phospho-L-histidine.</text>
        <dbReference type="EC" id="2.7.13.3"/>
    </reaction>
</comment>
<accession>A0A0A0I9D4</accession>
<evidence type="ECO:0000256" key="8">
    <source>
        <dbReference type="ARBA" id="ARBA00023012"/>
    </source>
</evidence>
<evidence type="ECO:0000256" key="4">
    <source>
        <dbReference type="ARBA" id="ARBA00022679"/>
    </source>
</evidence>
<dbReference type="InterPro" id="IPR011712">
    <property type="entry name" value="Sig_transdc_His_kin_sub3_dim/P"/>
</dbReference>